<evidence type="ECO:0000313" key="9">
    <source>
        <dbReference type="EMBL" id="EAX96969.1"/>
    </source>
</evidence>
<reference evidence="9" key="2">
    <citation type="journal article" date="2007" name="Science">
        <title>Draft genome sequence of the sexually transmitted pathogen Trichomonas vaginalis.</title>
        <authorList>
            <person name="Carlton J.M."/>
            <person name="Hirt R.P."/>
            <person name="Silva J.C."/>
            <person name="Delcher A.L."/>
            <person name="Schatz M."/>
            <person name="Zhao Q."/>
            <person name="Wortman J.R."/>
            <person name="Bidwell S.L."/>
            <person name="Alsmark U.C.M."/>
            <person name="Besteiro S."/>
            <person name="Sicheritz-Ponten T."/>
            <person name="Noel C.J."/>
            <person name="Dacks J.B."/>
            <person name="Foster P.G."/>
            <person name="Simillion C."/>
            <person name="Van de Peer Y."/>
            <person name="Miranda-Saavedra D."/>
            <person name="Barton G.J."/>
            <person name="Westrop G.D."/>
            <person name="Mueller S."/>
            <person name="Dessi D."/>
            <person name="Fiori P.L."/>
            <person name="Ren Q."/>
            <person name="Paulsen I."/>
            <person name="Zhang H."/>
            <person name="Bastida-Corcuera F.D."/>
            <person name="Simoes-Barbosa A."/>
            <person name="Brown M.T."/>
            <person name="Hayes R.D."/>
            <person name="Mukherjee M."/>
            <person name="Okumura C.Y."/>
            <person name="Schneider R."/>
            <person name="Smith A.J."/>
            <person name="Vanacova S."/>
            <person name="Villalvazo M."/>
            <person name="Haas B.J."/>
            <person name="Pertea M."/>
            <person name="Feldblyum T.V."/>
            <person name="Utterback T.R."/>
            <person name="Shu C.L."/>
            <person name="Osoegawa K."/>
            <person name="de Jong P.J."/>
            <person name="Hrdy I."/>
            <person name="Horvathova L."/>
            <person name="Zubacova Z."/>
            <person name="Dolezal P."/>
            <person name="Malik S.B."/>
            <person name="Logsdon J.M. Jr."/>
            <person name="Henze K."/>
            <person name="Gupta A."/>
            <person name="Wang C.C."/>
            <person name="Dunne R.L."/>
            <person name="Upcroft J.A."/>
            <person name="Upcroft P."/>
            <person name="White O."/>
            <person name="Salzberg S.L."/>
            <person name="Tang P."/>
            <person name="Chiu C.-H."/>
            <person name="Lee Y.-S."/>
            <person name="Embley T.M."/>
            <person name="Coombs G.H."/>
            <person name="Mottram J.C."/>
            <person name="Tachezy J."/>
            <person name="Fraser-Liggett C.M."/>
            <person name="Johnson P.J."/>
        </authorList>
    </citation>
    <scope>NUCLEOTIDE SEQUENCE [LARGE SCALE GENOMIC DNA]</scope>
    <source>
        <strain evidence="9">G3</strain>
    </source>
</reference>
<keyword evidence="3" id="KW-0479">Metal-binding</keyword>
<dbReference type="FunFam" id="1.10.575.10:FF:000003">
    <property type="entry name" value="Single strand-specific nuclease, putative"/>
    <property type="match status" value="1"/>
</dbReference>
<dbReference type="InterPro" id="IPR003154">
    <property type="entry name" value="S1/P1nuclease"/>
</dbReference>
<dbReference type="GO" id="GO:0046872">
    <property type="term" value="F:metal ion binding"/>
    <property type="evidence" value="ECO:0007669"/>
    <property type="project" value="UniProtKB-KW"/>
</dbReference>
<proteinExistence type="inferred from homology"/>
<keyword evidence="10" id="KW-1185">Reference proteome</keyword>
<keyword evidence="7" id="KW-0325">Glycoprotein</keyword>
<dbReference type="InParanoid" id="A2FDR9"/>
<evidence type="ECO:0000256" key="2">
    <source>
        <dbReference type="ARBA" id="ARBA00022722"/>
    </source>
</evidence>
<reference evidence="9" key="1">
    <citation type="submission" date="2006-10" db="EMBL/GenBank/DDBJ databases">
        <authorList>
            <person name="Amadeo P."/>
            <person name="Zhao Q."/>
            <person name="Wortman J."/>
            <person name="Fraser-Liggett C."/>
            <person name="Carlton J."/>
        </authorList>
    </citation>
    <scope>NUCLEOTIDE SEQUENCE</scope>
    <source>
        <strain evidence="9">G3</strain>
    </source>
</reference>
<dbReference type="VEuPathDB" id="TrichDB:TVAG_414500"/>
<evidence type="ECO:0000256" key="6">
    <source>
        <dbReference type="ARBA" id="ARBA00023157"/>
    </source>
</evidence>
<evidence type="ECO:0000256" key="1">
    <source>
        <dbReference type="ARBA" id="ARBA00009547"/>
    </source>
</evidence>
<dbReference type="EMBL" id="DS113736">
    <property type="protein sequence ID" value="EAX96969.1"/>
    <property type="molecule type" value="Genomic_DNA"/>
</dbReference>
<dbReference type="OMA" id="FWDSGAV"/>
<dbReference type="SUPFAM" id="SSF48537">
    <property type="entry name" value="Phospholipase C/P1 nuclease"/>
    <property type="match status" value="1"/>
</dbReference>
<dbReference type="PANTHER" id="PTHR33146:SF10">
    <property type="entry name" value="STRAND-SPECIFIC NUCLEASE, PUTATIVE-RELATED"/>
    <property type="match status" value="1"/>
</dbReference>
<evidence type="ECO:0000256" key="5">
    <source>
        <dbReference type="ARBA" id="ARBA00022801"/>
    </source>
</evidence>
<dbReference type="GO" id="GO:0006308">
    <property type="term" value="P:DNA catabolic process"/>
    <property type="evidence" value="ECO:0007669"/>
    <property type="project" value="InterPro"/>
</dbReference>
<evidence type="ECO:0000256" key="4">
    <source>
        <dbReference type="ARBA" id="ARBA00022759"/>
    </source>
</evidence>
<keyword evidence="5" id="KW-0378">Hydrolase</keyword>
<sequence>MLFCAFTTFSRSWWGHTHAIIAQNAQKFLSTKQINHINRIISNGGFGQTNIVHVASWPDDLLANKVPSMAEWHYSDQPYIPFDNFSFPYPKPTYNVTSYIRDAWEILHDPTTTDMWAWTFHIRNLIHFVGDIHTPHHNVGRFTNELPDGDMGGNLYFLTCEWGDACKNIHFFWDSCILAFPIYYINYPIYASDLVKNASLIEDEFPTKDFDDLTTVDVFKWSSESYEIASTLGYQTPEQQKPSEEYIQKARHAAKRRVAMAGYRLGHMLKELAEGGLMPEFPNEKLNARTIIVWIIDGALLLGVLVYVILILRISTRYNNTGLISSSTNL</sequence>
<name>A2FDR9_TRIV3</name>
<gene>
    <name evidence="9" type="ORF">TVAG_414500</name>
</gene>
<evidence type="ECO:0000256" key="7">
    <source>
        <dbReference type="ARBA" id="ARBA00023180"/>
    </source>
</evidence>
<keyword evidence="2" id="KW-0540">Nuclease</keyword>
<dbReference type="GO" id="GO:0016788">
    <property type="term" value="F:hydrolase activity, acting on ester bonds"/>
    <property type="evidence" value="ECO:0007669"/>
    <property type="project" value="InterPro"/>
</dbReference>
<keyword evidence="8" id="KW-0472">Membrane</keyword>
<dbReference type="CDD" id="cd11010">
    <property type="entry name" value="S1-P1_nuclease"/>
    <property type="match status" value="1"/>
</dbReference>
<dbReference type="Gene3D" id="1.10.575.10">
    <property type="entry name" value="P1 Nuclease"/>
    <property type="match status" value="1"/>
</dbReference>
<feature type="transmembrane region" description="Helical" evidence="8">
    <location>
        <begin position="291"/>
        <end position="312"/>
    </location>
</feature>
<evidence type="ECO:0000256" key="8">
    <source>
        <dbReference type="SAM" id="Phobius"/>
    </source>
</evidence>
<evidence type="ECO:0000256" key="3">
    <source>
        <dbReference type="ARBA" id="ARBA00022723"/>
    </source>
</evidence>
<dbReference type="VEuPathDB" id="TrichDB:TVAGG3_0563220"/>
<dbReference type="OrthoDB" id="441446at2759"/>
<dbReference type="Proteomes" id="UP000001542">
    <property type="component" value="Unassembled WGS sequence"/>
</dbReference>
<dbReference type="KEGG" id="tva:4754746"/>
<organism evidence="9 10">
    <name type="scientific">Trichomonas vaginalis (strain ATCC PRA-98 / G3)</name>
    <dbReference type="NCBI Taxonomy" id="412133"/>
    <lineage>
        <taxon>Eukaryota</taxon>
        <taxon>Metamonada</taxon>
        <taxon>Parabasalia</taxon>
        <taxon>Trichomonadida</taxon>
        <taxon>Trichomonadidae</taxon>
        <taxon>Trichomonas</taxon>
    </lineage>
</organism>
<dbReference type="InterPro" id="IPR008947">
    <property type="entry name" value="PLipase_C/P1_nuclease_dom_sf"/>
</dbReference>
<dbReference type="SMR" id="A2FDR9"/>
<dbReference type="PANTHER" id="PTHR33146">
    <property type="entry name" value="ENDONUCLEASE 4"/>
    <property type="match status" value="1"/>
</dbReference>
<evidence type="ECO:0000313" key="10">
    <source>
        <dbReference type="Proteomes" id="UP000001542"/>
    </source>
</evidence>
<keyword evidence="8" id="KW-1133">Transmembrane helix</keyword>
<comment type="similarity">
    <text evidence="1">Belongs to the nuclease type I family.</text>
</comment>
<keyword evidence="6" id="KW-1015">Disulfide bond</keyword>
<dbReference type="Pfam" id="PF02265">
    <property type="entry name" value="S1-P1_nuclease"/>
    <property type="match status" value="1"/>
</dbReference>
<protein>
    <submittedName>
        <fullName evidence="9">Uncharacterized protein</fullName>
    </submittedName>
</protein>
<dbReference type="AlphaFoldDB" id="A2FDR9"/>
<keyword evidence="4" id="KW-0255">Endonuclease</keyword>
<dbReference type="GO" id="GO:0004519">
    <property type="term" value="F:endonuclease activity"/>
    <property type="evidence" value="ECO:0000318"/>
    <property type="project" value="GO_Central"/>
</dbReference>
<dbReference type="RefSeq" id="XP_001309899.1">
    <property type="nucleotide sequence ID" value="XM_001309898.1"/>
</dbReference>
<accession>A2FDR9</accession>
<keyword evidence="8" id="KW-0812">Transmembrane</keyword>
<dbReference type="GO" id="GO:0003676">
    <property type="term" value="F:nucleic acid binding"/>
    <property type="evidence" value="ECO:0007669"/>
    <property type="project" value="InterPro"/>
</dbReference>